<keyword evidence="10 13" id="KW-0067">ATP-binding</keyword>
<keyword evidence="12 13" id="KW-0472">Membrane</keyword>
<dbReference type="PANTHER" id="PTHR10566">
    <property type="entry name" value="CHAPERONE-ACTIVITY OF BC1 COMPLEX CABC1 -RELATED"/>
    <property type="match status" value="1"/>
</dbReference>
<dbReference type="HAMAP" id="MF_00414">
    <property type="entry name" value="UbiB"/>
    <property type="match status" value="1"/>
</dbReference>
<dbReference type="EMBL" id="QZEI01000004">
    <property type="protein sequence ID" value="RLV61359.1"/>
    <property type="molecule type" value="Genomic_DNA"/>
</dbReference>
<comment type="similarity">
    <text evidence="13">Belongs to the ABC1 family. UbiB subfamily.</text>
</comment>
<feature type="domain" description="ABC1 atypical kinase-like" evidence="14">
    <location>
        <begin position="92"/>
        <end position="341"/>
    </location>
</feature>
<dbReference type="GO" id="GO:0005524">
    <property type="term" value="F:ATP binding"/>
    <property type="evidence" value="ECO:0007669"/>
    <property type="project" value="UniProtKB-KW"/>
</dbReference>
<feature type="active site" description="Proton acceptor" evidence="13">
    <location>
        <position position="287"/>
    </location>
</feature>
<dbReference type="SUPFAM" id="SSF56112">
    <property type="entry name" value="Protein kinase-like (PK-like)"/>
    <property type="match status" value="1"/>
</dbReference>
<dbReference type="GO" id="GO:0006744">
    <property type="term" value="P:ubiquinone biosynthetic process"/>
    <property type="evidence" value="ECO:0007669"/>
    <property type="project" value="UniProtKB-UniPathway"/>
</dbReference>
<protein>
    <recommendedName>
        <fullName evidence="13">Probable protein kinase UbiB</fullName>
        <ecNumber evidence="13">2.7.-.-</ecNumber>
    </recommendedName>
    <alternativeName>
        <fullName evidence="13">Ubiquinone biosynthesis protein UbiB</fullName>
    </alternativeName>
</protein>
<dbReference type="InterPro" id="IPR011009">
    <property type="entry name" value="Kinase-like_dom_sf"/>
</dbReference>
<evidence type="ECO:0000313" key="16">
    <source>
        <dbReference type="Proteomes" id="UP000281474"/>
    </source>
</evidence>
<dbReference type="CDD" id="cd13972">
    <property type="entry name" value="UbiB"/>
    <property type="match status" value="1"/>
</dbReference>
<evidence type="ECO:0000313" key="15">
    <source>
        <dbReference type="EMBL" id="RLV61359.1"/>
    </source>
</evidence>
<keyword evidence="3 13" id="KW-1003">Cell membrane</keyword>
<organism evidence="15 16">
    <name type="scientific">Parashewanella curva</name>
    <dbReference type="NCBI Taxonomy" id="2338552"/>
    <lineage>
        <taxon>Bacteria</taxon>
        <taxon>Pseudomonadati</taxon>
        <taxon>Pseudomonadota</taxon>
        <taxon>Gammaproteobacteria</taxon>
        <taxon>Alteromonadales</taxon>
        <taxon>Shewanellaceae</taxon>
        <taxon>Parashewanella</taxon>
    </lineage>
</organism>
<dbReference type="InterPro" id="IPR004147">
    <property type="entry name" value="ABC1_dom"/>
</dbReference>
<keyword evidence="15" id="KW-0830">Ubiquinone</keyword>
<dbReference type="InterPro" id="IPR050154">
    <property type="entry name" value="UbiB_kinase"/>
</dbReference>
<comment type="function">
    <text evidence="13">Is probably a protein kinase regulator of UbiI activity which is involved in aerobic coenzyme Q (ubiquinone) biosynthesis.</text>
</comment>
<comment type="pathway">
    <text evidence="1 13">Cofactor biosynthesis; ubiquinone biosynthesis [regulation].</text>
</comment>
<evidence type="ECO:0000256" key="2">
    <source>
        <dbReference type="ARBA" id="ARBA00009670"/>
    </source>
</evidence>
<comment type="subcellular location">
    <subcellularLocation>
        <location evidence="13">Cell membrane</location>
        <topology evidence="13">Multi-pass membrane protein</topology>
    </subcellularLocation>
</comment>
<dbReference type="InterPro" id="IPR010232">
    <property type="entry name" value="UbiB"/>
</dbReference>
<dbReference type="InterPro" id="IPR045308">
    <property type="entry name" value="UbiB_bact"/>
</dbReference>
<name>A0A3L8Q2T7_9GAMM</name>
<dbReference type="GO" id="GO:0004672">
    <property type="term" value="F:protein kinase activity"/>
    <property type="evidence" value="ECO:0007669"/>
    <property type="project" value="UniProtKB-UniRule"/>
</dbReference>
<comment type="caution">
    <text evidence="15">The sequence shown here is derived from an EMBL/GenBank/DDBJ whole genome shotgun (WGS) entry which is preliminary data.</text>
</comment>
<accession>A0A3L8Q2T7</accession>
<sequence length="546" mass="62843">MSITGIRRGYHIIKVLLQFGLDELLPKKLKPWYFKLLRSSFFWIRNKHKSLSGGERFRLAMLELGPVYIKLGQMLSTRRDLLSDEWAQELAKLQDRVPPFSSQLAREAIETELGTSIDAHFDDFDDTPLASASIAQVHCATLKSSGAPVVLKVLRPNIEQQIQADITLMEQVSHTIEKLLGNSRRFRPADVIADYKNTILGELDLKLEAHNATKLRNNFLDSDSLYIPFVYEELCHRRLMVMERIDGIPVSNVEELTAQGTNFKLLAERGVEIFFTQVFRDNFFHADMHPGNIFISKEHPDNPYYIGLDCGIMGILSDSDKRYLAENFLAFFNRDYQRIAHLYIESGWISGDTDVVAFEQAVKAMCEPMFNKPLHEISFGHVLLELFRTARRFELIVQPQLILLQKTLLYIEGLGRQLYPQLDLWQTAKPFLENWMSEQVGPKAFYQKAKANLPFWSEKLPELPELVYDNLKLGRKMLGSQQDMLNRYLKHQQQLHKSHYLLITSAVLLICGTFLFTQSAYPVLAQSCIGLGVGCWLFGWFTRPKS</sequence>
<dbReference type="GO" id="GO:0010795">
    <property type="term" value="P:regulation of ubiquinone biosynthetic process"/>
    <property type="evidence" value="ECO:0007669"/>
    <property type="project" value="UniProtKB-UniRule"/>
</dbReference>
<dbReference type="NCBIfam" id="NF003404">
    <property type="entry name" value="PRK04750.1"/>
    <property type="match status" value="1"/>
</dbReference>
<dbReference type="PANTHER" id="PTHR10566:SF113">
    <property type="entry name" value="PROTEIN ACTIVITY OF BC1 COMPLEX KINASE 7, CHLOROPLASTIC"/>
    <property type="match status" value="1"/>
</dbReference>
<keyword evidence="7 13" id="KW-0812">Transmembrane</keyword>
<comment type="similarity">
    <text evidence="2">Belongs to the protein kinase superfamily. ADCK protein kinase family.</text>
</comment>
<keyword evidence="16" id="KW-1185">Reference proteome</keyword>
<dbReference type="Proteomes" id="UP000281474">
    <property type="component" value="Unassembled WGS sequence"/>
</dbReference>
<evidence type="ECO:0000256" key="6">
    <source>
        <dbReference type="ARBA" id="ARBA00022688"/>
    </source>
</evidence>
<feature type="transmembrane region" description="Helical" evidence="13">
    <location>
        <begin position="523"/>
        <end position="541"/>
    </location>
</feature>
<keyword evidence="5 13" id="KW-0808">Transferase</keyword>
<evidence type="ECO:0000256" key="10">
    <source>
        <dbReference type="ARBA" id="ARBA00022840"/>
    </source>
</evidence>
<dbReference type="AlphaFoldDB" id="A0A3L8Q2T7"/>
<dbReference type="RefSeq" id="WP_121837396.1">
    <property type="nucleotide sequence ID" value="NZ_ML014755.1"/>
</dbReference>
<evidence type="ECO:0000256" key="4">
    <source>
        <dbReference type="ARBA" id="ARBA00022519"/>
    </source>
</evidence>
<dbReference type="UniPathway" id="UPA00232"/>
<keyword evidence="11 13" id="KW-1133">Transmembrane helix</keyword>
<keyword evidence="4" id="KW-0997">Cell inner membrane</keyword>
<dbReference type="GO" id="GO:0005886">
    <property type="term" value="C:plasma membrane"/>
    <property type="evidence" value="ECO:0007669"/>
    <property type="project" value="UniProtKB-SubCell"/>
</dbReference>
<keyword evidence="6 13" id="KW-0831">Ubiquinone biosynthesis</keyword>
<evidence type="ECO:0000256" key="12">
    <source>
        <dbReference type="ARBA" id="ARBA00023136"/>
    </source>
</evidence>
<evidence type="ECO:0000256" key="9">
    <source>
        <dbReference type="ARBA" id="ARBA00022777"/>
    </source>
</evidence>
<evidence type="ECO:0000256" key="7">
    <source>
        <dbReference type="ARBA" id="ARBA00022692"/>
    </source>
</evidence>
<dbReference type="NCBIfam" id="TIGR01982">
    <property type="entry name" value="UbiB"/>
    <property type="match status" value="1"/>
</dbReference>
<feature type="transmembrane region" description="Helical" evidence="13">
    <location>
        <begin position="500"/>
        <end position="517"/>
    </location>
</feature>
<keyword evidence="8 13" id="KW-0547">Nucleotide-binding</keyword>
<reference evidence="15 16" key="1">
    <citation type="submission" date="2018-09" db="EMBL/GenBank/DDBJ databases">
        <title>Phylogeny of the Shewanellaceae, and recommendation for two new genera, Pseudoshewanella and Parashewanella.</title>
        <authorList>
            <person name="Wang G."/>
        </authorList>
    </citation>
    <scope>NUCLEOTIDE SEQUENCE [LARGE SCALE GENOMIC DNA]</scope>
    <source>
        <strain evidence="15 16">C51</strain>
    </source>
</reference>
<evidence type="ECO:0000256" key="3">
    <source>
        <dbReference type="ARBA" id="ARBA00022475"/>
    </source>
</evidence>
<feature type="binding site" evidence="13">
    <location>
        <position position="152"/>
    </location>
    <ligand>
        <name>ATP</name>
        <dbReference type="ChEBI" id="CHEBI:30616"/>
    </ligand>
</feature>
<evidence type="ECO:0000259" key="14">
    <source>
        <dbReference type="Pfam" id="PF03109"/>
    </source>
</evidence>
<evidence type="ECO:0000256" key="8">
    <source>
        <dbReference type="ARBA" id="ARBA00022741"/>
    </source>
</evidence>
<dbReference type="Pfam" id="PF03109">
    <property type="entry name" value="ABC1"/>
    <property type="match status" value="1"/>
</dbReference>
<proteinExistence type="inferred from homology"/>
<evidence type="ECO:0000256" key="11">
    <source>
        <dbReference type="ARBA" id="ARBA00022989"/>
    </source>
</evidence>
<evidence type="ECO:0000256" key="5">
    <source>
        <dbReference type="ARBA" id="ARBA00022679"/>
    </source>
</evidence>
<dbReference type="OrthoDB" id="9795390at2"/>
<comment type="caution">
    <text evidence="13">Lacks conserved residue(s) required for the propagation of feature annotation.</text>
</comment>
<feature type="binding site" evidence="13">
    <location>
        <begin position="129"/>
        <end position="137"/>
    </location>
    <ligand>
        <name>ATP</name>
        <dbReference type="ChEBI" id="CHEBI:30616"/>
    </ligand>
</feature>
<evidence type="ECO:0000256" key="13">
    <source>
        <dbReference type="HAMAP-Rule" id="MF_00414"/>
    </source>
</evidence>
<dbReference type="EC" id="2.7.-.-" evidence="13"/>
<keyword evidence="9 13" id="KW-0418">Kinase</keyword>
<gene>
    <name evidence="13 15" type="primary">ubiB</name>
    <name evidence="15" type="ORF">D5018_02470</name>
</gene>
<evidence type="ECO:0000256" key="1">
    <source>
        <dbReference type="ARBA" id="ARBA00005020"/>
    </source>
</evidence>